<evidence type="ECO:0000256" key="1">
    <source>
        <dbReference type="SAM" id="MobiDB-lite"/>
    </source>
</evidence>
<dbReference type="EMBL" id="JAJSOF020000036">
    <property type="protein sequence ID" value="KAJ4428739.1"/>
    <property type="molecule type" value="Genomic_DNA"/>
</dbReference>
<reference evidence="2 3" key="1">
    <citation type="journal article" date="2022" name="Allergy">
        <title>Genome assembly and annotation of Periplaneta americana reveal a comprehensive cockroach allergen profile.</title>
        <authorList>
            <person name="Wang L."/>
            <person name="Xiong Q."/>
            <person name="Saelim N."/>
            <person name="Wang L."/>
            <person name="Nong W."/>
            <person name="Wan A.T."/>
            <person name="Shi M."/>
            <person name="Liu X."/>
            <person name="Cao Q."/>
            <person name="Hui J.H.L."/>
            <person name="Sookrung N."/>
            <person name="Leung T.F."/>
            <person name="Tungtrongchitr A."/>
            <person name="Tsui S.K.W."/>
        </authorList>
    </citation>
    <scope>NUCLEOTIDE SEQUENCE [LARGE SCALE GENOMIC DNA]</scope>
    <source>
        <strain evidence="2">PWHHKU_190912</strain>
    </source>
</reference>
<evidence type="ECO:0000313" key="2">
    <source>
        <dbReference type="EMBL" id="KAJ4428739.1"/>
    </source>
</evidence>
<keyword evidence="3" id="KW-1185">Reference proteome</keyword>
<proteinExistence type="predicted"/>
<feature type="region of interest" description="Disordered" evidence="1">
    <location>
        <begin position="1"/>
        <end position="20"/>
    </location>
</feature>
<comment type="caution">
    <text evidence="2">The sequence shown here is derived from an EMBL/GenBank/DDBJ whole genome shotgun (WGS) entry which is preliminary data.</text>
</comment>
<sequence>MAGFCEGGNEPPDSLKARRPRRRWEDNIKIDLREVGYDDREWINLAQDSDQWRAYVRAAMNLEPPGFLKAKINSLNSKQAVEFSQFRSEKSGNQMSDHARHVSLVRSCQFSQFMSDMEVQSDHARHDRLYQICQFSQTCQFNQIMPDMSDMPVQSDDARSCQICQFNQTMPDMSFQSDHARYVSSTRPCQTCHFSQIMPDMSVCQFSQIMPDMSFQSDHARYVPDSSDQIISQIMPDMSFQSDHASQSPIDTRSFTNYHRHTRKIADWQTKNEENESYDNAEFILDAMGRKRLAQRGILLELYLSL</sequence>
<dbReference type="Proteomes" id="UP001148838">
    <property type="component" value="Unassembled WGS sequence"/>
</dbReference>
<protein>
    <submittedName>
        <fullName evidence="2">Uncharacterized protein</fullName>
    </submittedName>
</protein>
<evidence type="ECO:0000313" key="3">
    <source>
        <dbReference type="Proteomes" id="UP001148838"/>
    </source>
</evidence>
<gene>
    <name evidence="2" type="ORF">ANN_25732</name>
</gene>
<name>A0ABQ8S3Z1_PERAM</name>
<accession>A0ABQ8S3Z1</accession>
<organism evidence="2 3">
    <name type="scientific">Periplaneta americana</name>
    <name type="common">American cockroach</name>
    <name type="synonym">Blatta americana</name>
    <dbReference type="NCBI Taxonomy" id="6978"/>
    <lineage>
        <taxon>Eukaryota</taxon>
        <taxon>Metazoa</taxon>
        <taxon>Ecdysozoa</taxon>
        <taxon>Arthropoda</taxon>
        <taxon>Hexapoda</taxon>
        <taxon>Insecta</taxon>
        <taxon>Pterygota</taxon>
        <taxon>Neoptera</taxon>
        <taxon>Polyneoptera</taxon>
        <taxon>Dictyoptera</taxon>
        <taxon>Blattodea</taxon>
        <taxon>Blattoidea</taxon>
        <taxon>Blattidae</taxon>
        <taxon>Blattinae</taxon>
        <taxon>Periplaneta</taxon>
    </lineage>
</organism>